<dbReference type="GO" id="GO:0008999">
    <property type="term" value="F:protein-N-terminal-alanine acetyltransferase activity"/>
    <property type="evidence" value="ECO:0007669"/>
    <property type="project" value="UniProtKB-UniRule"/>
</dbReference>
<dbReference type="Gene3D" id="3.40.630.30">
    <property type="match status" value="1"/>
</dbReference>
<comment type="catalytic activity">
    <reaction evidence="3">
        <text>N-terminal L-alanyl-[ribosomal protein bS18] + acetyl-CoA = N-terminal N(alpha)-acetyl-L-alanyl-[ribosomal protein bS18] + CoA + H(+)</text>
        <dbReference type="Rhea" id="RHEA:43756"/>
        <dbReference type="Rhea" id="RHEA-COMP:10676"/>
        <dbReference type="Rhea" id="RHEA-COMP:10677"/>
        <dbReference type="ChEBI" id="CHEBI:15378"/>
        <dbReference type="ChEBI" id="CHEBI:57287"/>
        <dbReference type="ChEBI" id="CHEBI:57288"/>
        <dbReference type="ChEBI" id="CHEBI:64718"/>
        <dbReference type="ChEBI" id="CHEBI:83683"/>
        <dbReference type="EC" id="2.3.1.266"/>
    </reaction>
</comment>
<dbReference type="Pfam" id="PF00583">
    <property type="entry name" value="Acetyltransf_1"/>
    <property type="match status" value="1"/>
</dbReference>
<evidence type="ECO:0000313" key="4">
    <source>
        <dbReference type="EMBL" id="BBE09106.1"/>
    </source>
</evidence>
<protein>
    <recommendedName>
        <fullName evidence="3">[Ribosomal protein bS18]-alanine N-acetyltransferase</fullName>
        <ecNumber evidence="3">2.3.1.266</ecNumber>
    </recommendedName>
</protein>
<dbReference type="SUPFAM" id="SSF55729">
    <property type="entry name" value="Acyl-CoA N-acyltransferases (Nat)"/>
    <property type="match status" value="1"/>
</dbReference>
<dbReference type="PANTHER" id="PTHR43877">
    <property type="entry name" value="AMINOALKYLPHOSPHONATE N-ACETYLTRANSFERASE-RELATED-RELATED"/>
    <property type="match status" value="1"/>
</dbReference>
<dbReference type="NCBIfam" id="TIGR01575">
    <property type="entry name" value="rimI"/>
    <property type="match status" value="1"/>
</dbReference>
<dbReference type="InterPro" id="IPR000182">
    <property type="entry name" value="GNAT_dom"/>
</dbReference>
<comment type="similarity">
    <text evidence="3">Belongs to the acetyltransferase family. RimI subfamily.</text>
</comment>
<keyword evidence="2 3" id="KW-0012">Acyltransferase</keyword>
<proteinExistence type="inferred from homology"/>
<dbReference type="RefSeq" id="WP_045362515.1">
    <property type="nucleotide sequence ID" value="NZ_AP018150.1"/>
</dbReference>
<reference evidence="4 5" key="1">
    <citation type="journal article" date="2018" name="Microbes Environ.">
        <title>Comparative Genomic Insights into Endofungal Lifestyles of Two Bacterial Endosymbionts, Mycoavidus cysteinexigens and Burkholderia rhizoxinica.</title>
        <authorList>
            <person name="Sharmin D."/>
            <person name="Guo Y."/>
            <person name="Nishizawa T."/>
            <person name="Ohshima S."/>
            <person name="Sato Y."/>
            <person name="Takashima Y."/>
            <person name="Narisawa K."/>
            <person name="Ohta H."/>
        </authorList>
    </citation>
    <scope>NUCLEOTIDE SEQUENCE [LARGE SCALE GENOMIC DNA]</scope>
    <source>
        <strain evidence="4 5">B1-EB</strain>
    </source>
</reference>
<gene>
    <name evidence="3" type="primary">rimI</name>
    <name evidence="4" type="ORF">MCB1EB_0945</name>
</gene>
<dbReference type="AlphaFoldDB" id="A0A2Z6EUP0"/>
<keyword evidence="3" id="KW-0963">Cytoplasm</keyword>
<feature type="active site" description="Proton acceptor" evidence="3">
    <location>
        <position position="112"/>
    </location>
</feature>
<dbReference type="KEGG" id="mcys:MCB1EB_0945"/>
<dbReference type="CDD" id="cd04301">
    <property type="entry name" value="NAT_SF"/>
    <property type="match status" value="1"/>
</dbReference>
<accession>A0A2Z6EUP0</accession>
<dbReference type="EMBL" id="AP018150">
    <property type="protein sequence ID" value="BBE09106.1"/>
    <property type="molecule type" value="Genomic_DNA"/>
</dbReference>
<keyword evidence="1 3" id="KW-0808">Transferase</keyword>
<name>A0A2Z6EUP0_9BURK</name>
<dbReference type="InterPro" id="IPR016181">
    <property type="entry name" value="Acyl_CoA_acyltransferase"/>
</dbReference>
<comment type="subcellular location">
    <subcellularLocation>
        <location evidence="3">Cytoplasm</location>
    </subcellularLocation>
</comment>
<dbReference type="Proteomes" id="UP000282597">
    <property type="component" value="Chromosome"/>
</dbReference>
<dbReference type="InterPro" id="IPR006464">
    <property type="entry name" value="AcTrfase_RimI/Ard1"/>
</dbReference>
<dbReference type="InterPro" id="IPR050832">
    <property type="entry name" value="Bact_Acetyltransf"/>
</dbReference>
<sequence length="163" mass="18191">MNAVMVTAGYHFTAMRQIDLVEVMALECMAYPFPWSQANFADALENNNIGICMRDSRGVLLGYCVLMPAVDEMQLLNLCISPALQGQGMGQTLLKAAVQSTRTAKLNRLLLEVRASNQRALRLYQQFGFTVIGRRKEYYLAQHGAREDALVMKLTLSMEGTHA</sequence>
<evidence type="ECO:0000256" key="3">
    <source>
        <dbReference type="HAMAP-Rule" id="MF_02210"/>
    </source>
</evidence>
<feature type="binding site" evidence="3">
    <location>
        <position position="117"/>
    </location>
    <ligand>
        <name>acetyl-CoA</name>
        <dbReference type="ChEBI" id="CHEBI:57288"/>
    </ligand>
</feature>
<dbReference type="PROSITE" id="PS51186">
    <property type="entry name" value="GNAT"/>
    <property type="match status" value="1"/>
</dbReference>
<comment type="function">
    <text evidence="3">Acetylates the N-terminal alanine of ribosomal protein bS18.</text>
</comment>
<feature type="active site" description="Proton donor" evidence="3">
    <location>
        <position position="124"/>
    </location>
</feature>
<dbReference type="EC" id="2.3.1.266" evidence="3"/>
<keyword evidence="5" id="KW-1185">Reference proteome</keyword>
<evidence type="ECO:0000256" key="1">
    <source>
        <dbReference type="ARBA" id="ARBA00022679"/>
    </source>
</evidence>
<dbReference type="InterPro" id="IPR043690">
    <property type="entry name" value="RimI"/>
</dbReference>
<dbReference type="PANTHER" id="PTHR43877:SF2">
    <property type="entry name" value="AMINOALKYLPHOSPHONATE N-ACETYLTRANSFERASE-RELATED"/>
    <property type="match status" value="1"/>
</dbReference>
<dbReference type="HAMAP" id="MF_02210">
    <property type="entry name" value="RimI"/>
    <property type="match status" value="1"/>
</dbReference>
<evidence type="ECO:0000313" key="5">
    <source>
        <dbReference type="Proteomes" id="UP000282597"/>
    </source>
</evidence>
<evidence type="ECO:0000256" key="2">
    <source>
        <dbReference type="ARBA" id="ARBA00023315"/>
    </source>
</evidence>
<comment type="caution">
    <text evidence="3">Lacks conserved residue(s) required for the propagation of feature annotation.</text>
</comment>
<dbReference type="GO" id="GO:0005737">
    <property type="term" value="C:cytoplasm"/>
    <property type="evidence" value="ECO:0007669"/>
    <property type="project" value="UniProtKB-SubCell"/>
</dbReference>
<organism evidence="4 5">
    <name type="scientific">Mycoavidus cysteinexigens</name>
    <dbReference type="NCBI Taxonomy" id="1553431"/>
    <lineage>
        <taxon>Bacteria</taxon>
        <taxon>Pseudomonadati</taxon>
        <taxon>Pseudomonadota</taxon>
        <taxon>Betaproteobacteria</taxon>
        <taxon>Burkholderiales</taxon>
        <taxon>Burkholderiaceae</taxon>
        <taxon>Mycoavidus</taxon>
    </lineage>
</organism>